<dbReference type="PANTHER" id="PTHR32182:SF0">
    <property type="entry name" value="DNA REPLICATION AND REPAIR PROTEIN RECF"/>
    <property type="match status" value="1"/>
</dbReference>
<accession>B0TIE0</accession>
<dbReference type="HOGENOM" id="CLU_009040_1_0_9"/>
<dbReference type="Pfam" id="PF13558">
    <property type="entry name" value="SbcC_Walker_B"/>
    <property type="match status" value="1"/>
</dbReference>
<evidence type="ECO:0000256" key="1">
    <source>
        <dbReference type="SAM" id="Coils"/>
    </source>
</evidence>
<dbReference type="AlphaFoldDB" id="B0TIE0"/>
<feature type="region of interest" description="Disordered" evidence="2">
    <location>
        <begin position="1105"/>
        <end position="1193"/>
    </location>
</feature>
<reference evidence="3 4" key="1">
    <citation type="journal article" date="2008" name="J. Bacteriol.">
        <title>The genome of Heliobacterium modesticaldum, a phototrophic representative of the Firmicutes containing the simplest photosynthetic apparatus.</title>
        <authorList>
            <person name="Sattley W.M."/>
            <person name="Madigan M.T."/>
            <person name="Swingley W.D."/>
            <person name="Cheung P.C."/>
            <person name="Clocksin K.M."/>
            <person name="Conrad A.L."/>
            <person name="Dejesa L.C."/>
            <person name="Honchak B.M."/>
            <person name="Jung D.O."/>
            <person name="Karbach L.E."/>
            <person name="Kurdoglu A."/>
            <person name="Lahiri S."/>
            <person name="Mastrian S.D."/>
            <person name="Page L.E."/>
            <person name="Taylor H.L."/>
            <person name="Wang Z.T."/>
            <person name="Raymond J."/>
            <person name="Chen M."/>
            <person name="Blankenship R.E."/>
            <person name="Touchman J.W."/>
        </authorList>
    </citation>
    <scope>NUCLEOTIDE SEQUENCE [LARGE SCALE GENOMIC DNA]</scope>
    <source>
        <strain evidence="4">ATCC 51547 / Ice1</strain>
    </source>
</reference>
<feature type="coiled-coil region" evidence="1">
    <location>
        <begin position="689"/>
        <end position="766"/>
    </location>
</feature>
<dbReference type="OrthoDB" id="174137at2"/>
<keyword evidence="1" id="KW-0175">Coiled coil</keyword>
<feature type="coiled-coil region" evidence="1">
    <location>
        <begin position="436"/>
        <end position="470"/>
    </location>
</feature>
<evidence type="ECO:0000313" key="4">
    <source>
        <dbReference type="Proteomes" id="UP000008550"/>
    </source>
</evidence>
<evidence type="ECO:0000313" key="3">
    <source>
        <dbReference type="EMBL" id="ABZ83560.1"/>
    </source>
</evidence>
<dbReference type="EMBL" id="CP000930">
    <property type="protein sequence ID" value="ABZ83560.1"/>
    <property type="molecule type" value="Genomic_DNA"/>
</dbReference>
<dbReference type="STRING" id="498761.HM1_1014"/>
<feature type="compositionally biased region" description="Basic and acidic residues" evidence="2">
    <location>
        <begin position="1143"/>
        <end position="1154"/>
    </location>
</feature>
<gene>
    <name evidence="3" type="ORF">HM1_1014</name>
</gene>
<protein>
    <submittedName>
        <fullName evidence="3">Uncharacterized protein</fullName>
    </submittedName>
</protein>
<dbReference type="InterPro" id="IPR027417">
    <property type="entry name" value="P-loop_NTPase"/>
</dbReference>
<dbReference type="eggNOG" id="COG4913">
    <property type="taxonomic scope" value="Bacteria"/>
</dbReference>
<dbReference type="PANTHER" id="PTHR32182">
    <property type="entry name" value="DNA REPLICATION AND REPAIR PROTEIN RECF"/>
    <property type="match status" value="1"/>
</dbReference>
<dbReference type="Gene3D" id="3.40.1140.10">
    <property type="match status" value="1"/>
</dbReference>
<evidence type="ECO:0000256" key="2">
    <source>
        <dbReference type="SAM" id="MobiDB-lite"/>
    </source>
</evidence>
<dbReference type="GO" id="GO:0000731">
    <property type="term" value="P:DNA synthesis involved in DNA repair"/>
    <property type="evidence" value="ECO:0007669"/>
    <property type="project" value="TreeGrafter"/>
</dbReference>
<feature type="compositionally biased region" description="Basic and acidic residues" evidence="2">
    <location>
        <begin position="1121"/>
        <end position="1133"/>
    </location>
</feature>
<organism evidence="3 4">
    <name type="scientific">Heliobacterium modesticaldum (strain ATCC 51547 / Ice1)</name>
    <dbReference type="NCBI Taxonomy" id="498761"/>
    <lineage>
        <taxon>Bacteria</taxon>
        <taxon>Bacillati</taxon>
        <taxon>Bacillota</taxon>
        <taxon>Clostridia</taxon>
        <taxon>Eubacteriales</taxon>
        <taxon>Heliobacteriaceae</taxon>
        <taxon>Heliomicrobium</taxon>
    </lineage>
</organism>
<dbReference type="KEGG" id="hmo:HM1_1014"/>
<dbReference type="Proteomes" id="UP000008550">
    <property type="component" value="Chromosome"/>
</dbReference>
<feature type="coiled-coil region" evidence="1">
    <location>
        <begin position="631"/>
        <end position="658"/>
    </location>
</feature>
<feature type="compositionally biased region" description="Basic and acidic residues" evidence="2">
    <location>
        <begin position="1163"/>
        <end position="1177"/>
    </location>
</feature>
<dbReference type="RefSeq" id="WP_012282089.1">
    <property type="nucleotide sequence ID" value="NC_010337.2"/>
</dbReference>
<dbReference type="Gene3D" id="3.40.50.300">
    <property type="entry name" value="P-loop containing nucleotide triphosphate hydrolases"/>
    <property type="match status" value="1"/>
</dbReference>
<sequence>MKWLKRLRLINWHYFQDETLEFGPQTLISGRNSAGKSTIIDALQVLFVANQKQIKFNSAAHDEAKRSLISYLRGKIGSDDQKFVRDGDFTTYILSEFYDESKKERFVVGVVMDVFRDNNIDEEYFILAGVGIDNLDLIHPGGQKGQLRNREQFRRWCSGLKGRVVFERNKSAYQEAFLARVGHVSKRFISIFTKALSFRPIQDVREFVYDYVLDKKALQLDVMRENFEIHERYRRELDDLLKRKNQLERIVAQFENYAKLRDIVDTQEYVIRRLQHAQQAESLEKVEREITLLQEEIVRLEADLRLNDAQLAEAQNRVLVAYQNWQEHGVHKKEQELKEEIRNTNREIREKSQLLEALKDFLRREIVLLEDLARWDGDEHWQWAPEVGERERLQETIDLLASLPPQSLSEAEAQEEAFRDAGLFLSDLHSRFTKALGRIEDRLKALDGERDELQRQINDLEKKKQRVYEKEVLNLKALLEERLGDRSPVWIFCEEMEIDEKDEEWRNAVEGYLNRQRFDLLVRPEVFAEALSIYEQEKRRHAVEGVGLVDTEKEARYRGSAQAGSLAMVLKTDNPIIQARIDHLLGRVMQAENEQDLRRHAMAVTRSCMSYHNLVARQIPEKRYAVPYIGARAILRQLEIKRQELAQLEEKRTALAKRKAAVEGWTRNLAERASQYARMAPDLALPARIASLEQHREEKQGELARLDKREVERLKEEYDFWRKRQDELTDEGKERNGKKTLKDNRLKECFDEQQVLQNRVREAEEHWRAWNLSYPAELLPRAEERWREAERSGQATATKLLNLITNQKGNANKRDQEFQMLRDYRKDYNKEYNYNADVEGRDNGEYQPLLTEIASVDIPAYQAKLQEALAQSEEEFKSHFIFKMREAIHSAKREFGELNHALRHFPFSEDHYRFEIKASERYKRFYDVIMDPNVGERGSLFDLDQEDKAAVLHELFERLIRGDAGDQEEFTDYRRYLDFDIAVESRGNRYMFSQVLREKSGGETQTPFYITILASFYQLYGSNKTMRLVVFDEAFNKMDEERIQTSLRLIKRLNLQLIAAVPDEKMQHMAPEVTTTLIVHRDGYTCFVDLIDKAEAIGGGEEFADERRGAAAVGRSTSMRELLRDERGTKSSKEGAQSAQGGERNRLSEERVEGNGEGEDPVFDPKPRKVRREERSGKQQVSAQDTLFALEEV</sequence>
<dbReference type="SUPFAM" id="SSF52540">
    <property type="entry name" value="P-loop containing nucleoside triphosphate hydrolases"/>
    <property type="match status" value="1"/>
</dbReference>
<keyword evidence="4" id="KW-1185">Reference proteome</keyword>
<dbReference type="GO" id="GO:0006302">
    <property type="term" value="P:double-strand break repair"/>
    <property type="evidence" value="ECO:0007669"/>
    <property type="project" value="TreeGrafter"/>
</dbReference>
<dbReference type="Pfam" id="PF13555">
    <property type="entry name" value="AAA_29"/>
    <property type="match status" value="1"/>
</dbReference>
<proteinExistence type="predicted"/>
<feature type="coiled-coil region" evidence="1">
    <location>
        <begin position="230"/>
        <end position="365"/>
    </location>
</feature>
<name>B0TIE0_HELMI</name>